<dbReference type="SMART" id="SM00448">
    <property type="entry name" value="REC"/>
    <property type="match status" value="1"/>
</dbReference>
<dbReference type="PANTHER" id="PTHR42713">
    <property type="entry name" value="HISTIDINE KINASE-RELATED"/>
    <property type="match status" value="1"/>
</dbReference>
<dbReference type="InterPro" id="IPR018062">
    <property type="entry name" value="HTH_AraC-typ_CS"/>
</dbReference>
<feature type="domain" description="HTH araC/xylS-type" evidence="11">
    <location>
        <begin position="302"/>
        <end position="400"/>
    </location>
</feature>
<dbReference type="SMART" id="SM00342">
    <property type="entry name" value="HTH_ARAC"/>
    <property type="match status" value="1"/>
</dbReference>
<dbReference type="PROSITE" id="PS01124">
    <property type="entry name" value="HTH_ARAC_FAMILY_2"/>
    <property type="match status" value="1"/>
</dbReference>
<evidence type="ECO:0000256" key="3">
    <source>
        <dbReference type="ARBA" id="ARBA00022490"/>
    </source>
</evidence>
<accession>A0A1I6K589</accession>
<comment type="function">
    <text evidence="9">May play the central regulatory role in sporulation. It may be an element of the effector pathway responsible for the activation of sporulation genes in response to nutritional stress. Spo0A may act in concert with spo0H (a sigma factor) to control the expression of some genes that are critical to the sporulation process.</text>
</comment>
<reference evidence="13 14" key="1">
    <citation type="submission" date="2016-10" db="EMBL/GenBank/DDBJ databases">
        <authorList>
            <person name="de Groot N.N."/>
        </authorList>
    </citation>
    <scope>NUCLEOTIDE SEQUENCE [LARGE SCALE GENOMIC DNA]</scope>
    <source>
        <strain evidence="13 14">743A</strain>
    </source>
</reference>
<keyword evidence="8" id="KW-0804">Transcription</keyword>
<feature type="modified residue" description="4-aspartylphosphate" evidence="10">
    <location>
        <position position="55"/>
    </location>
</feature>
<dbReference type="GO" id="GO:0043565">
    <property type="term" value="F:sequence-specific DNA binding"/>
    <property type="evidence" value="ECO:0007669"/>
    <property type="project" value="InterPro"/>
</dbReference>
<evidence type="ECO:0000256" key="5">
    <source>
        <dbReference type="ARBA" id="ARBA00023012"/>
    </source>
</evidence>
<dbReference type="RefSeq" id="WP_092560719.1">
    <property type="nucleotide sequence ID" value="NZ_FOYZ01000008.1"/>
</dbReference>
<protein>
    <recommendedName>
        <fullName evidence="2">Stage 0 sporulation protein A homolog</fullName>
    </recommendedName>
</protein>
<dbReference type="EMBL" id="FOYZ01000008">
    <property type="protein sequence ID" value="SFR86392.1"/>
    <property type="molecule type" value="Genomic_DNA"/>
</dbReference>
<evidence type="ECO:0000256" key="4">
    <source>
        <dbReference type="ARBA" id="ARBA00022553"/>
    </source>
</evidence>
<evidence type="ECO:0000256" key="8">
    <source>
        <dbReference type="ARBA" id="ARBA00023163"/>
    </source>
</evidence>
<dbReference type="SUPFAM" id="SSF46689">
    <property type="entry name" value="Homeodomain-like"/>
    <property type="match status" value="2"/>
</dbReference>
<dbReference type="GO" id="GO:0003700">
    <property type="term" value="F:DNA-binding transcription factor activity"/>
    <property type="evidence" value="ECO:0007669"/>
    <property type="project" value="InterPro"/>
</dbReference>
<dbReference type="InterPro" id="IPR051552">
    <property type="entry name" value="HptR"/>
</dbReference>
<dbReference type="InterPro" id="IPR009057">
    <property type="entry name" value="Homeodomain-like_sf"/>
</dbReference>
<gene>
    <name evidence="13" type="ORF">SAMN05661086_02202</name>
</gene>
<sequence>MLQVLIVDDEPYVRQGLKVLIDWEENGYEIGGEAQNGLEAIEVMKKKQFDVVLVDIKMPKMDGLEFITYMRENTKCKSKFVIVSGYSEFTYAKEAMKLQVEHYLLKPIEPDELIQTLKSIKEDLEKQKKAEQVKHYTDKIVVEHYLLASLSGRNNEKINSVLNRIFTGQSEFSYIHLEIDSSDAKFSALSKEEKTKVWWELYQTLVKNMGRFRGNVICNFKQNNVYELGILVSNKLLEKEGCEDEKEFIEKVKELVKDVFSFHVMYYIGQKVNTIQELHLSYESAFEQKANDCKETDGELLTRIEEEIHQNYQGNLSLKELSEKYFMNSAYLGQVFKKKYGVYFKDYLNSIRIQKATELLISNNEKVYRIAEMVGYNNVDHFINKFTQEMGMTPNKYRMMYREKN</sequence>
<dbReference type="GO" id="GO:0005737">
    <property type="term" value="C:cytoplasm"/>
    <property type="evidence" value="ECO:0007669"/>
    <property type="project" value="UniProtKB-SubCell"/>
</dbReference>
<dbReference type="AlphaFoldDB" id="A0A1I6K589"/>
<evidence type="ECO:0000256" key="10">
    <source>
        <dbReference type="PROSITE-ProRule" id="PRU00169"/>
    </source>
</evidence>
<dbReference type="OrthoDB" id="9794370at2"/>
<dbReference type="Pfam" id="PF12833">
    <property type="entry name" value="HTH_18"/>
    <property type="match status" value="1"/>
</dbReference>
<dbReference type="PROSITE" id="PS00041">
    <property type="entry name" value="HTH_ARAC_FAMILY_1"/>
    <property type="match status" value="1"/>
</dbReference>
<evidence type="ECO:0000313" key="14">
    <source>
        <dbReference type="Proteomes" id="UP000199659"/>
    </source>
</evidence>
<dbReference type="Gene3D" id="3.40.50.2300">
    <property type="match status" value="1"/>
</dbReference>
<dbReference type="Proteomes" id="UP000199659">
    <property type="component" value="Unassembled WGS sequence"/>
</dbReference>
<dbReference type="Pfam" id="PF00072">
    <property type="entry name" value="Response_reg"/>
    <property type="match status" value="1"/>
</dbReference>
<keyword evidence="7" id="KW-0238">DNA-binding</keyword>
<evidence type="ECO:0000256" key="7">
    <source>
        <dbReference type="ARBA" id="ARBA00023125"/>
    </source>
</evidence>
<keyword evidence="4 10" id="KW-0597">Phosphoprotein</keyword>
<dbReference type="InterPro" id="IPR011006">
    <property type="entry name" value="CheY-like_superfamily"/>
</dbReference>
<evidence type="ECO:0000259" key="11">
    <source>
        <dbReference type="PROSITE" id="PS01124"/>
    </source>
</evidence>
<keyword evidence="6" id="KW-0805">Transcription regulation</keyword>
<keyword evidence="5" id="KW-0902">Two-component regulatory system</keyword>
<keyword evidence="3" id="KW-0963">Cytoplasm</keyword>
<dbReference type="InterPro" id="IPR001789">
    <property type="entry name" value="Sig_transdc_resp-reg_receiver"/>
</dbReference>
<dbReference type="GO" id="GO:0000160">
    <property type="term" value="P:phosphorelay signal transduction system"/>
    <property type="evidence" value="ECO:0007669"/>
    <property type="project" value="UniProtKB-KW"/>
</dbReference>
<comment type="subcellular location">
    <subcellularLocation>
        <location evidence="1">Cytoplasm</location>
    </subcellularLocation>
</comment>
<organism evidence="13 14">
    <name type="scientific">Anaeromicropila populeti</name>
    <dbReference type="NCBI Taxonomy" id="37658"/>
    <lineage>
        <taxon>Bacteria</taxon>
        <taxon>Bacillati</taxon>
        <taxon>Bacillota</taxon>
        <taxon>Clostridia</taxon>
        <taxon>Lachnospirales</taxon>
        <taxon>Lachnospiraceae</taxon>
        <taxon>Anaeromicropila</taxon>
    </lineage>
</organism>
<evidence type="ECO:0000259" key="12">
    <source>
        <dbReference type="PROSITE" id="PS50110"/>
    </source>
</evidence>
<dbReference type="PANTHER" id="PTHR42713:SF3">
    <property type="entry name" value="TRANSCRIPTIONAL REGULATORY PROTEIN HPTR"/>
    <property type="match status" value="1"/>
</dbReference>
<proteinExistence type="predicted"/>
<dbReference type="STRING" id="37658.SAMN05661086_02202"/>
<dbReference type="CDD" id="cd17536">
    <property type="entry name" value="REC_YesN-like"/>
    <property type="match status" value="1"/>
</dbReference>
<evidence type="ECO:0000256" key="2">
    <source>
        <dbReference type="ARBA" id="ARBA00018672"/>
    </source>
</evidence>
<keyword evidence="14" id="KW-1185">Reference proteome</keyword>
<dbReference type="PROSITE" id="PS50110">
    <property type="entry name" value="RESPONSE_REGULATORY"/>
    <property type="match status" value="1"/>
</dbReference>
<dbReference type="InterPro" id="IPR018060">
    <property type="entry name" value="HTH_AraC"/>
</dbReference>
<dbReference type="SUPFAM" id="SSF52172">
    <property type="entry name" value="CheY-like"/>
    <property type="match status" value="1"/>
</dbReference>
<feature type="domain" description="Response regulatory" evidence="12">
    <location>
        <begin position="3"/>
        <end position="121"/>
    </location>
</feature>
<evidence type="ECO:0000256" key="6">
    <source>
        <dbReference type="ARBA" id="ARBA00023015"/>
    </source>
</evidence>
<dbReference type="Gene3D" id="1.10.10.60">
    <property type="entry name" value="Homeodomain-like"/>
    <property type="match status" value="2"/>
</dbReference>
<evidence type="ECO:0000256" key="9">
    <source>
        <dbReference type="ARBA" id="ARBA00024867"/>
    </source>
</evidence>
<evidence type="ECO:0000313" key="13">
    <source>
        <dbReference type="EMBL" id="SFR86392.1"/>
    </source>
</evidence>
<name>A0A1I6K589_9FIRM</name>
<evidence type="ECO:0000256" key="1">
    <source>
        <dbReference type="ARBA" id="ARBA00004496"/>
    </source>
</evidence>